<dbReference type="EMBL" id="KI632167">
    <property type="protein sequence ID" value="EYU23254.1"/>
    <property type="molecule type" value="Genomic_DNA"/>
</dbReference>
<dbReference type="OMA" id="MQEEDIM"/>
<keyword evidence="5" id="KW-1185">Reference proteome</keyword>
<evidence type="ECO:0008006" key="6">
    <source>
        <dbReference type="Google" id="ProtNLM"/>
    </source>
</evidence>
<feature type="domain" description="Integrator complex subunit 7-like C-terminal" evidence="2">
    <location>
        <begin position="970"/>
        <end position="1142"/>
    </location>
</feature>
<dbReference type="Pfam" id="PF24436">
    <property type="entry name" value="INTS7_N"/>
    <property type="match status" value="1"/>
</dbReference>
<gene>
    <name evidence="4" type="ORF">MIMGU_mgv1a000448mg</name>
</gene>
<dbReference type="SUPFAM" id="SSF48371">
    <property type="entry name" value="ARM repeat"/>
    <property type="match status" value="1"/>
</dbReference>
<dbReference type="InterPro" id="IPR056516">
    <property type="entry name" value="INTS7_N"/>
</dbReference>
<dbReference type="PANTHER" id="PTHR13322:SF2">
    <property type="entry name" value="INTEGRATOR COMPLEX SUBUNIT 7"/>
    <property type="match status" value="1"/>
</dbReference>
<evidence type="ECO:0000313" key="5">
    <source>
        <dbReference type="Proteomes" id="UP000030748"/>
    </source>
</evidence>
<organism evidence="4 5">
    <name type="scientific">Erythranthe guttata</name>
    <name type="common">Yellow monkey flower</name>
    <name type="synonym">Mimulus guttatus</name>
    <dbReference type="NCBI Taxonomy" id="4155"/>
    <lineage>
        <taxon>Eukaryota</taxon>
        <taxon>Viridiplantae</taxon>
        <taxon>Streptophyta</taxon>
        <taxon>Embryophyta</taxon>
        <taxon>Tracheophyta</taxon>
        <taxon>Spermatophyta</taxon>
        <taxon>Magnoliopsida</taxon>
        <taxon>eudicotyledons</taxon>
        <taxon>Gunneridae</taxon>
        <taxon>Pentapetalae</taxon>
        <taxon>asterids</taxon>
        <taxon>lamiids</taxon>
        <taxon>Lamiales</taxon>
        <taxon>Phrymaceae</taxon>
        <taxon>Erythranthe</taxon>
    </lineage>
</organism>
<dbReference type="Proteomes" id="UP000030748">
    <property type="component" value="Unassembled WGS sequence"/>
</dbReference>
<dbReference type="GO" id="GO:0034472">
    <property type="term" value="P:snRNA 3'-end processing"/>
    <property type="evidence" value="ECO:0000318"/>
    <property type="project" value="GO_Central"/>
</dbReference>
<dbReference type="KEGG" id="egt:105973852"/>
<accession>A0A022Q6J8</accession>
<dbReference type="InterPro" id="IPR033060">
    <property type="entry name" value="INTS7"/>
</dbReference>
<dbReference type="PANTHER" id="PTHR13322">
    <property type="entry name" value="C1ORF73 PROTEIN"/>
    <property type="match status" value="1"/>
</dbReference>
<protein>
    <recommendedName>
        <fullName evidence="6">Integrator complex subunit 7</fullName>
    </recommendedName>
</protein>
<proteinExistence type="inferred from homology"/>
<dbReference type="STRING" id="4155.A0A022Q6J8"/>
<feature type="domain" description="Integrator complex subunit 7 N-terminal" evidence="3">
    <location>
        <begin position="66"/>
        <end position="465"/>
    </location>
</feature>
<dbReference type="GO" id="GO:0032039">
    <property type="term" value="C:integrator complex"/>
    <property type="evidence" value="ECO:0000318"/>
    <property type="project" value="GO_Central"/>
</dbReference>
<comment type="similarity">
    <text evidence="1">Belongs to the Integrator subunit 7 family.</text>
</comment>
<evidence type="ECO:0000256" key="1">
    <source>
        <dbReference type="ARBA" id="ARBA00008565"/>
    </source>
</evidence>
<dbReference type="Pfam" id="PF22966">
    <property type="entry name" value="INTS7_C_plants"/>
    <property type="match status" value="1"/>
</dbReference>
<name>A0A022Q6J8_ERYGU</name>
<dbReference type="InterPro" id="IPR016024">
    <property type="entry name" value="ARM-type_fold"/>
</dbReference>
<sequence>MEKIPAACSMDWSIQLEKNLRSRKPGKSIAALEEIGRQLEWWNTGSELTFVEYRMFGLIKGEDKLFLNAIFLRLADAFRVGDKQIKSGVVKLFLRMKRRMRRDGGGIFKKVKLENYLELLSRVKEVFDKGDVEERALALLLFGCWASFANDCADIRYIVLSSLVSSDVLEVKAALFAAGCLSELSEDFANVFLEMLKTMVLSRDITKAVKLAGGRAFAKMWRPFSLADKAHKTGLKLLMDSSEDDFSAVMLISLSRIASRWMLLIPSQIEMLTFFQSDERSVHVQATSLRCHRFILSRGDCNFPSTTGTMDKLFGILYRSQLQPTLHLEALRILNEILLFKLSIIPCMEIPELFIKLSAVVKNILQSSTPSTRLLAVSVLADISAKILGRLDMASGGTGRTLALQVISFVLDQILSLVTPKVDIYQADSAVELEVKRLLDILFNLVDNHLYLQCLMLNNICLFIDRLMKMLNKVMETEKTDSSNHETAEFGSHGKPLLSNLMLYVSKIMVACLLNLEEVDAETSQILDALKLQVENVCNCNYFGSYTGIRYFLFLHLLSTFSCMRHTAEELIIPSRNTSLSFVNSILQLDKFTLDYTKKMLEGNSYWYSYKAGKTAACQGAWSTAAFIFKQLITVVQSNSCSFWVKSLAMFSNSEEQIQLFLLSDEGMSIVPSESNIGERGCTSAFRTNYCNYIKNLLRASNTLQDEILAAFDMGHTFSFQRWFLTFRAKVLSTVVDMLKLLDKILFIQDGTGSGGQPEGGILLRHTSLQTLDPLIFSSMEVSCRMMKLAREMDLLSASSMGMDRQSGMNVSALALSCSLMAFTAGFGFPVPNLHSLENYRKFGNSDGPLHALLIEDLVGRVRPIDCETRKNLLLLLKSIPNYKGYFSPRFRNEGSYASHEAIVLHKLCTYSVGEIFSLQNEATRLHQDGDAGSQILNRGPLLLLNVISKVMLIPFRTPHHFFRVRPSLSSELFVTNEDGQLVHGLSISPGSHLSLNLCLQLKNMPAGMPGPLKKVYCILDCTVQHSQSSTVIRQCKGQEAQSTKIDDMMELNEKLLRYVVGPTEAHGLHCRARANDSCSVVNEYVCFEHNDRGQGFTSCLLDVSSFPIGSYRIKWHSGFVDSGGSYWSLLNANDGPLFTVRGVETV</sequence>
<evidence type="ECO:0000259" key="3">
    <source>
        <dbReference type="Pfam" id="PF24436"/>
    </source>
</evidence>
<dbReference type="InterPro" id="IPR055195">
    <property type="entry name" value="INTS7_C_plant"/>
</dbReference>
<evidence type="ECO:0000313" key="4">
    <source>
        <dbReference type="EMBL" id="EYU23254.1"/>
    </source>
</evidence>
<dbReference type="AlphaFoldDB" id="A0A022Q6J8"/>
<dbReference type="OrthoDB" id="1921953at2759"/>
<reference evidence="4 5" key="1">
    <citation type="journal article" date="2013" name="Proc. Natl. Acad. Sci. U.S.A.">
        <title>Fine-scale variation in meiotic recombination in Mimulus inferred from population shotgun sequencing.</title>
        <authorList>
            <person name="Hellsten U."/>
            <person name="Wright K.M."/>
            <person name="Jenkins J."/>
            <person name="Shu S."/>
            <person name="Yuan Y."/>
            <person name="Wessler S.R."/>
            <person name="Schmutz J."/>
            <person name="Willis J.H."/>
            <person name="Rokhsar D.S."/>
        </authorList>
    </citation>
    <scope>NUCLEOTIDE SEQUENCE [LARGE SCALE GENOMIC DNA]</scope>
    <source>
        <strain evidence="5">cv. DUN x IM62</strain>
    </source>
</reference>
<dbReference type="PhylomeDB" id="A0A022Q6J8"/>
<dbReference type="eggNOG" id="KOG1988">
    <property type="taxonomic scope" value="Eukaryota"/>
</dbReference>
<evidence type="ECO:0000259" key="2">
    <source>
        <dbReference type="Pfam" id="PF22966"/>
    </source>
</evidence>